<evidence type="ECO:0000259" key="3">
    <source>
        <dbReference type="Pfam" id="PF08353"/>
    </source>
</evidence>
<dbReference type="PANTHER" id="PTHR23135">
    <property type="entry name" value="MUR LIGASE FAMILY MEMBER"/>
    <property type="match status" value="1"/>
</dbReference>
<dbReference type="EC" id="6.3.5.13" evidence="1"/>
<dbReference type="Pfam" id="PF08245">
    <property type="entry name" value="Mur_ligase_M"/>
    <property type="match status" value="1"/>
</dbReference>
<keyword evidence="1" id="KW-0133">Cell shape</keyword>
<dbReference type="InterPro" id="IPR013221">
    <property type="entry name" value="Mur_ligase_cen"/>
</dbReference>
<comment type="similarity">
    <text evidence="1">Belongs to the MurCDEF family. MurT subfamily.</text>
</comment>
<dbReference type="InterPro" id="IPR036565">
    <property type="entry name" value="Mur-like_cat_sf"/>
</dbReference>
<keyword evidence="1 4" id="KW-0436">Ligase</keyword>
<keyword evidence="1" id="KW-0479">Metal-binding</keyword>
<evidence type="ECO:0000313" key="4">
    <source>
        <dbReference type="EMBL" id="GAA4805639.1"/>
    </source>
</evidence>
<reference evidence="5" key="1">
    <citation type="journal article" date="2019" name="Int. J. Syst. Evol. Microbiol.">
        <title>The Global Catalogue of Microorganisms (GCM) 10K type strain sequencing project: providing services to taxonomists for standard genome sequencing and annotation.</title>
        <authorList>
            <consortium name="The Broad Institute Genomics Platform"/>
            <consortium name="The Broad Institute Genome Sequencing Center for Infectious Disease"/>
            <person name="Wu L."/>
            <person name="Ma J."/>
        </authorList>
    </citation>
    <scope>NUCLEOTIDE SEQUENCE [LARGE SCALE GENOMIC DNA]</scope>
    <source>
        <strain evidence="5">JCM 18542</strain>
    </source>
</reference>
<organism evidence="4 5">
    <name type="scientific">Tomitella cavernea</name>
    <dbReference type="NCBI Taxonomy" id="1387982"/>
    <lineage>
        <taxon>Bacteria</taxon>
        <taxon>Bacillati</taxon>
        <taxon>Actinomycetota</taxon>
        <taxon>Actinomycetes</taxon>
        <taxon>Mycobacteriales</taxon>
        <taxon>Tomitella</taxon>
    </lineage>
</organism>
<comment type="catalytic activity">
    <reaction evidence="1">
        <text>beta-D-GlcNAc-(1-&gt;4)-Mur2Ac(oyl-L-Ala-gamma-D-O-P-Glu-L-Lys-D-Ala-D-Ala)-di-trans,octa-cis-undecaprenyl diphosphate + NH4(+) = beta-D-GlcNAc-(1-&gt;4)-Mur2Ac(oyl-L-Ala-D-isoglutaminyl-L-Lys-D-Ala-D-Ala)-di-trans,octa-cis-undecaprenyl diphosphate + phosphate + H(+)</text>
        <dbReference type="Rhea" id="RHEA:57932"/>
        <dbReference type="ChEBI" id="CHEBI:15378"/>
        <dbReference type="ChEBI" id="CHEBI:28938"/>
        <dbReference type="ChEBI" id="CHEBI:43474"/>
        <dbReference type="ChEBI" id="CHEBI:62233"/>
        <dbReference type="ChEBI" id="CHEBI:143132"/>
    </reaction>
</comment>
<feature type="domain" description="Mur ligase central" evidence="2">
    <location>
        <begin position="67"/>
        <end position="181"/>
    </location>
</feature>
<name>A0ABP9C659_9ACTN</name>
<dbReference type="InterPro" id="IPR043703">
    <property type="entry name" value="Lipid_II_synth_MurT"/>
</dbReference>
<feature type="binding site" evidence="1">
    <location>
        <position position="236"/>
    </location>
    <ligand>
        <name>Zn(2+)</name>
        <dbReference type="ChEBI" id="CHEBI:29105"/>
    </ligand>
</feature>
<comment type="catalytic activity">
    <reaction evidence="1">
        <text>beta-D-GlcNAc-(1-&gt;4)-Mur2Ac(oyl-L-Ala-gamma-D-Glu-L-Lys-D-Ala-D-Ala)-di-trans,octa-cis-undecaprenyl diphosphate + ATP = beta-D-GlcNAc-(1-&gt;4)-Mur2Ac(oyl-L-Ala-gamma-D-O-P-Glu-L-Lys-D-Ala-D-Ala)-di-trans,octa-cis-undecaprenyl diphosphate + ADP</text>
        <dbReference type="Rhea" id="RHEA:59488"/>
        <dbReference type="ChEBI" id="CHEBI:30616"/>
        <dbReference type="ChEBI" id="CHEBI:60033"/>
        <dbReference type="ChEBI" id="CHEBI:143132"/>
        <dbReference type="ChEBI" id="CHEBI:456216"/>
    </reaction>
</comment>
<keyword evidence="1" id="KW-0067">ATP-binding</keyword>
<feature type="binding site" evidence="1">
    <location>
        <position position="233"/>
    </location>
    <ligand>
        <name>Zn(2+)</name>
        <dbReference type="ChEBI" id="CHEBI:29105"/>
    </ligand>
</feature>
<accession>A0ABP9C659</accession>
<comment type="function">
    <text evidence="1">The lipid II isoglutaminyl synthase complex catalyzes the formation of alpha-D-isoglutamine in the cell wall lipid II stem peptide. The MurT subunit catalyzes the ATP-dependent amidation of D-glutamate residue of lipid II, converting it to an isoglutamine residue.</text>
</comment>
<keyword evidence="1" id="KW-0961">Cell wall biogenesis/degradation</keyword>
<dbReference type="GO" id="GO:0016874">
    <property type="term" value="F:ligase activity"/>
    <property type="evidence" value="ECO:0007669"/>
    <property type="project" value="UniProtKB-KW"/>
</dbReference>
<comment type="caution">
    <text evidence="4">The sequence shown here is derived from an EMBL/GenBank/DDBJ whole genome shotgun (WGS) entry which is preliminary data.</text>
</comment>
<keyword evidence="1" id="KW-0547">Nucleotide-binding</keyword>
<evidence type="ECO:0000259" key="2">
    <source>
        <dbReference type="Pfam" id="PF08245"/>
    </source>
</evidence>
<dbReference type="InterPro" id="IPR013564">
    <property type="entry name" value="MurT_C"/>
</dbReference>
<dbReference type="SUPFAM" id="SSF53623">
    <property type="entry name" value="MurD-like peptide ligases, catalytic domain"/>
    <property type="match status" value="1"/>
</dbReference>
<sequence length="435" mass="44571">MTDASPGNPAPGLTLRGRTAMRIASAAAWASRKSGRGKGAMIGGLIALQVDRSIMGQLGAGKRTVLVTGTNGKSTTNRMVAAALSSLGPVATNADGANMDAGLVAALGEAPAASTAALEVDELHVPHVADAVAPSAVVLLNLSRDQLDRVGEINAVERRLREGLARHPGAVLVANADDVLVSSVAFDAPDVVWVAAGAGWTNDSAGCPRCGEPIVRPDAEAGPAHDPHPAWHCSGCTLARPQADWSVDGDVLSGPEGFTATLGLRIPGRANLGNAAQAVAAAVAVGVPPADAARAVGTVTEVAGRYRAVQRGPHRLRMLLAKNPAGWQEALSMSDKAADGLVIAVNGQVPDGEDLSWLWDVDFEALAGNSAPIVAAGERGTDLAVRLAYAGVEHTLEKNVLRAVDRCPPGRVEVLANYTALSGLDRALEREEAAR</sequence>
<feature type="active site" evidence="1">
    <location>
        <position position="354"/>
    </location>
</feature>
<gene>
    <name evidence="1" type="primary">murT</name>
    <name evidence="4" type="ORF">GCM10023353_05760</name>
</gene>
<comment type="catalytic activity">
    <reaction evidence="1">
        <text>beta-D-GlcNAc-(1-&gt;4)-Mur2Ac(oyl-L-Ala-gamma-D-Glu-L-Lys-D-Ala-D-Ala)-di-trans,octa-cis-undecaprenyl diphosphate + L-glutamine + ATP + H2O = beta-D-GlcNAc-(1-&gt;4)-Mur2Ac(oyl-L-Ala-D-isoglutaminyl-L-Lys-D-Ala-D-Ala)-di-trans,octa-cis-undecaprenyl diphosphate + L-glutamate + ADP + phosphate + H(+)</text>
        <dbReference type="Rhea" id="RHEA:57928"/>
        <dbReference type="ChEBI" id="CHEBI:15377"/>
        <dbReference type="ChEBI" id="CHEBI:15378"/>
        <dbReference type="ChEBI" id="CHEBI:29985"/>
        <dbReference type="ChEBI" id="CHEBI:30616"/>
        <dbReference type="ChEBI" id="CHEBI:43474"/>
        <dbReference type="ChEBI" id="CHEBI:58359"/>
        <dbReference type="ChEBI" id="CHEBI:60033"/>
        <dbReference type="ChEBI" id="CHEBI:62233"/>
        <dbReference type="ChEBI" id="CHEBI:456216"/>
        <dbReference type="EC" id="6.3.5.13"/>
    </reaction>
</comment>
<comment type="subunit">
    <text evidence="1">Forms a heterodimer with GatD.</text>
</comment>
<dbReference type="Pfam" id="PF08353">
    <property type="entry name" value="MurT_C"/>
    <property type="match status" value="1"/>
</dbReference>
<keyword evidence="5" id="KW-1185">Reference proteome</keyword>
<proteinExistence type="inferred from homology"/>
<evidence type="ECO:0000313" key="5">
    <source>
        <dbReference type="Proteomes" id="UP001500839"/>
    </source>
</evidence>
<comment type="pathway">
    <text evidence="1">Cell wall biogenesis; peptidoglycan biosynthesis.</text>
</comment>
<dbReference type="PANTHER" id="PTHR23135:SF7">
    <property type="entry name" value="LIPID II ISOGLUTAMINYL SYNTHASE (GLUTAMINE-HYDROLYZING) SUBUNIT MURT"/>
    <property type="match status" value="1"/>
</dbReference>
<dbReference type="RefSeq" id="WP_200173406.1">
    <property type="nucleotide sequence ID" value="NZ_BAABKQ010000001.1"/>
</dbReference>
<protein>
    <recommendedName>
        <fullName evidence="1">Lipid II isoglutaminyl synthase (glutamine-hydrolyzing) subunit MurT</fullName>
        <ecNumber evidence="1">6.3.5.13</ecNumber>
    </recommendedName>
</protein>
<feature type="binding site" evidence="1">
    <location>
        <position position="207"/>
    </location>
    <ligand>
        <name>Zn(2+)</name>
        <dbReference type="ChEBI" id="CHEBI:29105"/>
    </ligand>
</feature>
<feature type="domain" description="Lipid II isoglutaminyl synthase (glutamine-hydrolyzing) subunit MurT C-terminal" evidence="3">
    <location>
        <begin position="320"/>
        <end position="421"/>
    </location>
</feature>
<dbReference type="Proteomes" id="UP001500839">
    <property type="component" value="Unassembled WGS sequence"/>
</dbReference>
<keyword evidence="1" id="KW-0573">Peptidoglycan synthesis</keyword>
<feature type="binding site" evidence="1">
    <location>
        <position position="210"/>
    </location>
    <ligand>
        <name>Zn(2+)</name>
        <dbReference type="ChEBI" id="CHEBI:29105"/>
    </ligand>
</feature>
<keyword evidence="1" id="KW-0862">Zinc</keyword>
<evidence type="ECO:0000256" key="1">
    <source>
        <dbReference type="HAMAP-Rule" id="MF_02214"/>
    </source>
</evidence>
<dbReference type="Gene3D" id="3.40.1190.10">
    <property type="entry name" value="Mur-like, catalytic domain"/>
    <property type="match status" value="1"/>
</dbReference>
<dbReference type="HAMAP" id="MF_02214">
    <property type="entry name" value="Lipid_II_synth_MurT"/>
    <property type="match status" value="1"/>
</dbReference>
<dbReference type="EMBL" id="BAABKQ010000001">
    <property type="protein sequence ID" value="GAA4805639.1"/>
    <property type="molecule type" value="Genomic_DNA"/>
</dbReference>